<dbReference type="SMART" id="SM00293">
    <property type="entry name" value="PWWP"/>
    <property type="match status" value="1"/>
</dbReference>
<keyword evidence="2" id="KW-0732">Signal</keyword>
<dbReference type="SUPFAM" id="SSF63748">
    <property type="entry name" value="Tudor/PWWP/MBT"/>
    <property type="match status" value="1"/>
</dbReference>
<dbReference type="Pfam" id="PF00855">
    <property type="entry name" value="PWWP"/>
    <property type="match status" value="1"/>
</dbReference>
<feature type="region of interest" description="Disordered" evidence="1">
    <location>
        <begin position="352"/>
        <end position="423"/>
    </location>
</feature>
<feature type="compositionally biased region" description="Acidic residues" evidence="1">
    <location>
        <begin position="155"/>
        <end position="167"/>
    </location>
</feature>
<dbReference type="InterPro" id="IPR035441">
    <property type="entry name" value="TFIIS/LEDGF_dom_sf"/>
</dbReference>
<dbReference type="InterPro" id="IPR000313">
    <property type="entry name" value="PWWP_dom"/>
</dbReference>
<reference evidence="4" key="1">
    <citation type="submission" date="2023-06" db="EMBL/GenBank/DDBJ databases">
        <authorList>
            <consortium name="Lawrence Berkeley National Laboratory"/>
            <person name="Ahrendt S."/>
            <person name="Sahu N."/>
            <person name="Indic B."/>
            <person name="Wong-Bajracharya J."/>
            <person name="Merenyi Z."/>
            <person name="Ke H.-M."/>
            <person name="Monk M."/>
            <person name="Kocsube S."/>
            <person name="Drula E."/>
            <person name="Lipzen A."/>
            <person name="Balint B."/>
            <person name="Henrissat B."/>
            <person name="Andreopoulos B."/>
            <person name="Martin F.M."/>
            <person name="Harder C.B."/>
            <person name="Rigling D."/>
            <person name="Ford K.L."/>
            <person name="Foster G.D."/>
            <person name="Pangilinan J."/>
            <person name="Papanicolaou A."/>
            <person name="Barry K."/>
            <person name="LaButti K."/>
            <person name="Viragh M."/>
            <person name="Koriabine M."/>
            <person name="Yan M."/>
            <person name="Riley R."/>
            <person name="Champramary S."/>
            <person name="Plett K.L."/>
            <person name="Tsai I.J."/>
            <person name="Slot J."/>
            <person name="Sipos G."/>
            <person name="Plett J."/>
            <person name="Nagy L.G."/>
            <person name="Grigoriev I.V."/>
        </authorList>
    </citation>
    <scope>NUCLEOTIDE SEQUENCE</scope>
    <source>
        <strain evidence="4">FPL87.14</strain>
    </source>
</reference>
<feature type="domain" description="PWWP" evidence="3">
    <location>
        <begin position="46"/>
        <end position="100"/>
    </location>
</feature>
<proteinExistence type="predicted"/>
<dbReference type="Gene3D" id="2.30.30.140">
    <property type="match status" value="1"/>
</dbReference>
<dbReference type="EMBL" id="JAUEPT010000125">
    <property type="protein sequence ID" value="KAK0431035.1"/>
    <property type="molecule type" value="Genomic_DNA"/>
</dbReference>
<dbReference type="Proteomes" id="UP001175226">
    <property type="component" value="Unassembled WGS sequence"/>
</dbReference>
<sequence length="423" mass="46758">MVQAILSFFILILHRRHFSLSTPRPTMSKKAAKVPKTSGSANIYDHRDIVLGKVRGYPPWPGMVVDPNDAPQQVLDDRPAGKKANFYLVRFFPAGDFSWLAPKDISKLQQHEIEAYINEPFKKSGDLLTGYKVALDPSEWEKRKAEQAEAAASEDVVDEVDQLDSENEEKPKKRKRDSEGGASARKRKTSTTGDAKKKAPPKGKKGGKKKENVESEDDGEADEDVGTSKKGTSPPPAKKAKRDKEEHDEGDVANDPEALKVREWRHRLQKTFLSNKGDPKEEDMPEMDKLFRTVEAYQSITIHYLTFSKIGKVMRHIAALAEEKIPNDNQYKFRERAKALVDRWQQVLNANKNESTNGVTEGTAKMDLNGNGNASGEDKKEIAVSEAAPVVPPAEEPLSALPGPDGAGDISMLGDVTMSEAAA</sequence>
<name>A0AA39IV57_9AGAR</name>
<evidence type="ECO:0000313" key="5">
    <source>
        <dbReference type="Proteomes" id="UP001175226"/>
    </source>
</evidence>
<protein>
    <recommendedName>
        <fullName evidence="3">PWWP domain-containing protein</fullName>
    </recommendedName>
</protein>
<comment type="caution">
    <text evidence="4">The sequence shown here is derived from an EMBL/GenBank/DDBJ whole genome shotgun (WGS) entry which is preliminary data.</text>
</comment>
<accession>A0AA39IV57</accession>
<feature type="compositionally biased region" description="Basic and acidic residues" evidence="1">
    <location>
        <begin position="168"/>
        <end position="179"/>
    </location>
</feature>
<dbReference type="InterPro" id="IPR035503">
    <property type="entry name" value="IOC4-like_PWWP"/>
</dbReference>
<dbReference type="Gene3D" id="1.20.930.10">
    <property type="entry name" value="Conserved domain common to transcription factors TFIIS, elongin A, CRSP70"/>
    <property type="match status" value="1"/>
</dbReference>
<feature type="signal peptide" evidence="2">
    <location>
        <begin position="1"/>
        <end position="21"/>
    </location>
</feature>
<feature type="compositionally biased region" description="Basic residues" evidence="1">
    <location>
        <begin position="198"/>
        <end position="208"/>
    </location>
</feature>
<dbReference type="AlphaFoldDB" id="A0AA39IV57"/>
<feature type="compositionally biased region" description="Acidic residues" evidence="1">
    <location>
        <begin position="214"/>
        <end position="225"/>
    </location>
</feature>
<dbReference type="CDD" id="cd05840">
    <property type="entry name" value="PWWP_ScIOC4-like"/>
    <property type="match status" value="1"/>
</dbReference>
<evidence type="ECO:0000313" key="4">
    <source>
        <dbReference type="EMBL" id="KAK0431035.1"/>
    </source>
</evidence>
<feature type="chain" id="PRO_5041318717" description="PWWP domain-containing protein" evidence="2">
    <location>
        <begin position="22"/>
        <end position="423"/>
    </location>
</feature>
<evidence type="ECO:0000256" key="2">
    <source>
        <dbReference type="SAM" id="SignalP"/>
    </source>
</evidence>
<gene>
    <name evidence="4" type="ORF">EV421DRAFT_1855613</name>
</gene>
<evidence type="ECO:0000259" key="3">
    <source>
        <dbReference type="PROSITE" id="PS50812"/>
    </source>
</evidence>
<evidence type="ECO:0000256" key="1">
    <source>
        <dbReference type="SAM" id="MobiDB-lite"/>
    </source>
</evidence>
<keyword evidence="5" id="KW-1185">Reference proteome</keyword>
<feature type="region of interest" description="Disordered" evidence="1">
    <location>
        <begin position="144"/>
        <end position="258"/>
    </location>
</feature>
<organism evidence="4 5">
    <name type="scientific">Armillaria borealis</name>
    <dbReference type="NCBI Taxonomy" id="47425"/>
    <lineage>
        <taxon>Eukaryota</taxon>
        <taxon>Fungi</taxon>
        <taxon>Dikarya</taxon>
        <taxon>Basidiomycota</taxon>
        <taxon>Agaricomycotina</taxon>
        <taxon>Agaricomycetes</taxon>
        <taxon>Agaricomycetidae</taxon>
        <taxon>Agaricales</taxon>
        <taxon>Marasmiineae</taxon>
        <taxon>Physalacriaceae</taxon>
        <taxon>Armillaria</taxon>
    </lineage>
</organism>
<dbReference type="PROSITE" id="PS50812">
    <property type="entry name" value="PWWP"/>
    <property type="match status" value="1"/>
</dbReference>